<organism evidence="1 2">
    <name type="scientific">Ascobolus immersus RN42</name>
    <dbReference type="NCBI Taxonomy" id="1160509"/>
    <lineage>
        <taxon>Eukaryota</taxon>
        <taxon>Fungi</taxon>
        <taxon>Dikarya</taxon>
        <taxon>Ascomycota</taxon>
        <taxon>Pezizomycotina</taxon>
        <taxon>Pezizomycetes</taxon>
        <taxon>Pezizales</taxon>
        <taxon>Ascobolaceae</taxon>
        <taxon>Ascobolus</taxon>
    </lineage>
</organism>
<protein>
    <submittedName>
        <fullName evidence="1">Uncharacterized protein</fullName>
    </submittedName>
</protein>
<keyword evidence="2" id="KW-1185">Reference proteome</keyword>
<evidence type="ECO:0000313" key="2">
    <source>
        <dbReference type="Proteomes" id="UP000275078"/>
    </source>
</evidence>
<accession>A0A3N4I462</accession>
<sequence>MSPSIDLSKSGHEKTKSILELHIRSTPQCKKAIRVWAVDELRDVLSSTSTIETIIRWSSIGLDAELSLERANIEHAYRIQISWFDFANLHQHASDSPEAYTKETQPADGHGYNVTLSPTLFFILNFPENLQIGNTRSYSHIYSHRTKKQDARCANVTDIESLHEFFKGARDQTSRIWSSYELSKSNGDASKNQGFYATRPQPEVAIFPERVDRKCDKRNAKTARTPRMFIAFGYHD</sequence>
<reference evidence="1 2" key="1">
    <citation type="journal article" date="2018" name="Nat. Ecol. Evol.">
        <title>Pezizomycetes genomes reveal the molecular basis of ectomycorrhizal truffle lifestyle.</title>
        <authorList>
            <person name="Murat C."/>
            <person name="Payen T."/>
            <person name="Noel B."/>
            <person name="Kuo A."/>
            <person name="Morin E."/>
            <person name="Chen J."/>
            <person name="Kohler A."/>
            <person name="Krizsan K."/>
            <person name="Balestrini R."/>
            <person name="Da Silva C."/>
            <person name="Montanini B."/>
            <person name="Hainaut M."/>
            <person name="Levati E."/>
            <person name="Barry K.W."/>
            <person name="Belfiori B."/>
            <person name="Cichocki N."/>
            <person name="Clum A."/>
            <person name="Dockter R.B."/>
            <person name="Fauchery L."/>
            <person name="Guy J."/>
            <person name="Iotti M."/>
            <person name="Le Tacon F."/>
            <person name="Lindquist E.A."/>
            <person name="Lipzen A."/>
            <person name="Malagnac F."/>
            <person name="Mello A."/>
            <person name="Molinier V."/>
            <person name="Miyauchi S."/>
            <person name="Poulain J."/>
            <person name="Riccioni C."/>
            <person name="Rubini A."/>
            <person name="Sitrit Y."/>
            <person name="Splivallo R."/>
            <person name="Traeger S."/>
            <person name="Wang M."/>
            <person name="Zifcakova L."/>
            <person name="Wipf D."/>
            <person name="Zambonelli A."/>
            <person name="Paolocci F."/>
            <person name="Nowrousian M."/>
            <person name="Ottonello S."/>
            <person name="Baldrian P."/>
            <person name="Spatafora J.W."/>
            <person name="Henrissat B."/>
            <person name="Nagy L.G."/>
            <person name="Aury J.M."/>
            <person name="Wincker P."/>
            <person name="Grigoriev I.V."/>
            <person name="Bonfante P."/>
            <person name="Martin F.M."/>
        </authorList>
    </citation>
    <scope>NUCLEOTIDE SEQUENCE [LARGE SCALE GENOMIC DNA]</scope>
    <source>
        <strain evidence="1 2">RN42</strain>
    </source>
</reference>
<dbReference type="Proteomes" id="UP000275078">
    <property type="component" value="Unassembled WGS sequence"/>
</dbReference>
<name>A0A3N4I462_ASCIM</name>
<evidence type="ECO:0000313" key="1">
    <source>
        <dbReference type="EMBL" id="RPA80186.1"/>
    </source>
</evidence>
<proteinExistence type="predicted"/>
<dbReference type="EMBL" id="ML119691">
    <property type="protein sequence ID" value="RPA80186.1"/>
    <property type="molecule type" value="Genomic_DNA"/>
</dbReference>
<dbReference type="AlphaFoldDB" id="A0A3N4I462"/>
<gene>
    <name evidence="1" type="ORF">BJ508DRAFT_307735</name>
</gene>